<dbReference type="CDD" id="cd06225">
    <property type="entry name" value="HAMP"/>
    <property type="match status" value="1"/>
</dbReference>
<comment type="similarity">
    <text evidence="7">Belongs to the methyl-accepting chemotaxis (MCP) protein family.</text>
</comment>
<dbReference type="Pfam" id="PF00015">
    <property type="entry name" value="MCPsignal"/>
    <property type="match status" value="1"/>
</dbReference>
<dbReference type="AlphaFoldDB" id="A0A1T4Y8Q9"/>
<evidence type="ECO:0000256" key="3">
    <source>
        <dbReference type="ARBA" id="ARBA00022692"/>
    </source>
</evidence>
<feature type="domain" description="Methyl-accepting transducer" evidence="10">
    <location>
        <begin position="294"/>
        <end position="530"/>
    </location>
</feature>
<evidence type="ECO:0000256" key="7">
    <source>
        <dbReference type="ARBA" id="ARBA00029447"/>
    </source>
</evidence>
<keyword evidence="4 9" id="KW-1133">Transmembrane helix</keyword>
<gene>
    <name evidence="12" type="ORF">SAMN04244570_2011</name>
</gene>
<dbReference type="SMART" id="SM01049">
    <property type="entry name" value="Cache_2"/>
    <property type="match status" value="1"/>
</dbReference>
<proteinExistence type="inferred from homology"/>
<feature type="transmembrane region" description="Helical" evidence="9">
    <location>
        <begin position="197"/>
        <end position="220"/>
    </location>
</feature>
<dbReference type="Gene3D" id="1.10.287.950">
    <property type="entry name" value="Methyl-accepting chemotaxis protein"/>
    <property type="match status" value="1"/>
</dbReference>
<evidence type="ECO:0000256" key="4">
    <source>
        <dbReference type="ARBA" id="ARBA00022989"/>
    </source>
</evidence>
<dbReference type="SUPFAM" id="SSF58104">
    <property type="entry name" value="Methyl-accepting chemotaxis protein (MCP) signaling domain"/>
    <property type="match status" value="1"/>
</dbReference>
<accession>A0A1T4Y8Q9</accession>
<keyword evidence="13" id="KW-1185">Reference proteome</keyword>
<dbReference type="InterPro" id="IPR033480">
    <property type="entry name" value="sCache_2"/>
</dbReference>
<evidence type="ECO:0000256" key="9">
    <source>
        <dbReference type="SAM" id="Phobius"/>
    </source>
</evidence>
<name>A0A1T4Y8Q9_9BACL</name>
<protein>
    <submittedName>
        <fullName evidence="12">Methyl-accepting chemotaxis protein</fullName>
    </submittedName>
</protein>
<evidence type="ECO:0000256" key="2">
    <source>
        <dbReference type="ARBA" id="ARBA00022475"/>
    </source>
</evidence>
<keyword evidence="5 9" id="KW-0472">Membrane</keyword>
<keyword evidence="6 8" id="KW-0807">Transducer</keyword>
<evidence type="ECO:0000259" key="11">
    <source>
        <dbReference type="PROSITE" id="PS50885"/>
    </source>
</evidence>
<dbReference type="GO" id="GO:0007165">
    <property type="term" value="P:signal transduction"/>
    <property type="evidence" value="ECO:0007669"/>
    <property type="project" value="UniProtKB-KW"/>
</dbReference>
<dbReference type="PROSITE" id="PS50111">
    <property type="entry name" value="CHEMOTAXIS_TRANSDUC_2"/>
    <property type="match status" value="1"/>
</dbReference>
<evidence type="ECO:0000259" key="10">
    <source>
        <dbReference type="PROSITE" id="PS50111"/>
    </source>
</evidence>
<feature type="transmembrane region" description="Helical" evidence="9">
    <location>
        <begin position="12"/>
        <end position="32"/>
    </location>
</feature>
<sequence length="581" mass="63381">MFHLNLRRKIMLVSFLFLCIPALLIGIVSYQLSLNSLNESGRLMLKNSVKQAIETIKMMDQEVKQGNISLEDAQEYVKVSVLGEKSADGTRPINKNIDLGENGYFYIIDEQGNQIADPYLEGTNTWDYQDSDGDYFFQNMIKNVQADGSTYMDTLWELPDSPGQMALNVSYAELEPTWGWILSTNSFYQDFNKRAKAIMTALAITLALSLAVGAVIIYFFSRSISNPLMALSSQVKQVAQGNLAVDVLEVKNKDEIGILVQGFQQMIHNVRQLITKITITSDEVAASAEQLTANAEQNTEATEHIVVAIQEVDLGAEKQTEGADVIEQMMTRMDTGLQEIATDCLGVSGVAQTSSAEAEEGNKLLQQLIGQMNMIRTTAAESSSSIEKLKVHSEKIGTIVEVIGNITKQTNLLALNAAIEAARAGEHGNGFAVVANEVRVLADQSTESVQHVTNLVMEIQNETDNSVVGMNGVNVEVGSGIKIVNETERRFESILNSLNQVAGQIQGVATTTQQMSGNSGRITVSVKELNQIARDSSNHSRSAAASSEEQLASMEEIAASAFSLSRISEELQTLIGEFKVK</sequence>
<dbReference type="CDD" id="cd11386">
    <property type="entry name" value="MCP_signal"/>
    <property type="match status" value="1"/>
</dbReference>
<comment type="subcellular location">
    <subcellularLocation>
        <location evidence="1">Cell membrane</location>
        <topology evidence="1">Multi-pass membrane protein</topology>
    </subcellularLocation>
</comment>
<keyword evidence="2" id="KW-1003">Cell membrane</keyword>
<evidence type="ECO:0000256" key="6">
    <source>
        <dbReference type="ARBA" id="ARBA00023224"/>
    </source>
</evidence>
<dbReference type="SMART" id="SM00283">
    <property type="entry name" value="MA"/>
    <property type="match status" value="1"/>
</dbReference>
<dbReference type="SMART" id="SM00304">
    <property type="entry name" value="HAMP"/>
    <property type="match status" value="1"/>
</dbReference>
<evidence type="ECO:0000256" key="1">
    <source>
        <dbReference type="ARBA" id="ARBA00004651"/>
    </source>
</evidence>
<dbReference type="EMBL" id="FUYJ01000003">
    <property type="protein sequence ID" value="SKA98169.1"/>
    <property type="molecule type" value="Genomic_DNA"/>
</dbReference>
<dbReference type="GO" id="GO:0005886">
    <property type="term" value="C:plasma membrane"/>
    <property type="evidence" value="ECO:0007669"/>
    <property type="project" value="UniProtKB-SubCell"/>
</dbReference>
<reference evidence="13" key="1">
    <citation type="submission" date="2017-02" db="EMBL/GenBank/DDBJ databases">
        <authorList>
            <person name="Varghese N."/>
            <person name="Submissions S."/>
        </authorList>
    </citation>
    <scope>NUCLEOTIDE SEQUENCE [LARGE SCALE GENOMIC DNA]</scope>
    <source>
        <strain evidence="13">DSM 23966</strain>
    </source>
</reference>
<dbReference type="InterPro" id="IPR003660">
    <property type="entry name" value="HAMP_dom"/>
</dbReference>
<dbReference type="Proteomes" id="UP000190042">
    <property type="component" value="Unassembled WGS sequence"/>
</dbReference>
<dbReference type="PANTHER" id="PTHR32089">
    <property type="entry name" value="METHYL-ACCEPTING CHEMOTAXIS PROTEIN MCPB"/>
    <property type="match status" value="1"/>
</dbReference>
<feature type="domain" description="HAMP" evidence="11">
    <location>
        <begin position="222"/>
        <end position="275"/>
    </location>
</feature>
<dbReference type="Pfam" id="PF00672">
    <property type="entry name" value="HAMP"/>
    <property type="match status" value="1"/>
</dbReference>
<dbReference type="PROSITE" id="PS50885">
    <property type="entry name" value="HAMP"/>
    <property type="match status" value="1"/>
</dbReference>
<evidence type="ECO:0000256" key="8">
    <source>
        <dbReference type="PROSITE-ProRule" id="PRU00284"/>
    </source>
</evidence>
<dbReference type="Gene3D" id="3.30.450.20">
    <property type="entry name" value="PAS domain"/>
    <property type="match status" value="1"/>
</dbReference>
<dbReference type="Gene3D" id="6.10.340.10">
    <property type="match status" value="1"/>
</dbReference>
<keyword evidence="3 9" id="KW-0812">Transmembrane</keyword>
<dbReference type="RefSeq" id="WP_078817524.1">
    <property type="nucleotide sequence ID" value="NZ_FUYJ01000003.1"/>
</dbReference>
<organism evidence="12 13">
    <name type="scientific">Sporosarcina newyorkensis</name>
    <dbReference type="NCBI Taxonomy" id="759851"/>
    <lineage>
        <taxon>Bacteria</taxon>
        <taxon>Bacillati</taxon>
        <taxon>Bacillota</taxon>
        <taxon>Bacilli</taxon>
        <taxon>Bacillales</taxon>
        <taxon>Caryophanaceae</taxon>
        <taxon>Sporosarcina</taxon>
    </lineage>
</organism>
<evidence type="ECO:0000256" key="5">
    <source>
        <dbReference type="ARBA" id="ARBA00023136"/>
    </source>
</evidence>
<evidence type="ECO:0000313" key="13">
    <source>
        <dbReference type="Proteomes" id="UP000190042"/>
    </source>
</evidence>
<dbReference type="InterPro" id="IPR004089">
    <property type="entry name" value="MCPsignal_dom"/>
</dbReference>
<dbReference type="PANTHER" id="PTHR32089:SF114">
    <property type="entry name" value="METHYL-ACCEPTING CHEMOTAXIS PROTEIN MCPB"/>
    <property type="match status" value="1"/>
</dbReference>
<evidence type="ECO:0000313" key="12">
    <source>
        <dbReference type="EMBL" id="SKA98169.1"/>
    </source>
</evidence>
<dbReference type="Pfam" id="PF17200">
    <property type="entry name" value="sCache_2"/>
    <property type="match status" value="1"/>
</dbReference>